<sequence length="55" mass="6501">MRRESENDTSGFRDFTVHREKIAKALYWLKANNPYYENIIIDDEILKSLPQNGSI</sequence>
<evidence type="ECO:0000313" key="2">
    <source>
        <dbReference type="EMBL" id="PKK55249.1"/>
    </source>
</evidence>
<accession>A0A2N1M0V1</accession>
<reference evidence="2 3" key="2">
    <citation type="submission" date="2017-10" db="EMBL/GenBank/DDBJ databases">
        <title>Extensive intraspecific genome diversity in a model arbuscular mycorrhizal fungus.</title>
        <authorList>
            <person name="Chen E.C.H."/>
            <person name="Morin E."/>
            <person name="Baudet D."/>
            <person name="Noel J."/>
            <person name="Ndikumana S."/>
            <person name="Charron P."/>
            <person name="St-Onge C."/>
            <person name="Giorgi J."/>
            <person name="Grigoriev I.V."/>
            <person name="Roux C."/>
            <person name="Martin F.M."/>
            <person name="Corradi N."/>
        </authorList>
    </citation>
    <scope>NUCLEOTIDE SEQUENCE [LARGE SCALE GENOMIC DNA]</scope>
    <source>
        <strain evidence="2 3">C2</strain>
    </source>
</reference>
<feature type="domain" description="DUF6570" evidence="1">
    <location>
        <begin position="10"/>
        <end position="46"/>
    </location>
</feature>
<comment type="caution">
    <text evidence="2">The sequence shown here is derived from an EMBL/GenBank/DDBJ whole genome shotgun (WGS) entry which is preliminary data.</text>
</comment>
<name>A0A2N1M0V1_9GLOM</name>
<dbReference type="InterPro" id="IPR046700">
    <property type="entry name" value="DUF6570"/>
</dbReference>
<reference evidence="2 3" key="1">
    <citation type="submission" date="2016-04" db="EMBL/GenBank/DDBJ databases">
        <title>Genome analyses suggest a sexual origin of heterokaryosis in a supposedly ancient asexual fungus.</title>
        <authorList>
            <person name="Ropars J."/>
            <person name="Sedzielewska K."/>
            <person name="Noel J."/>
            <person name="Charron P."/>
            <person name="Farinelli L."/>
            <person name="Marton T."/>
            <person name="Kruger M."/>
            <person name="Pelin A."/>
            <person name="Brachmann A."/>
            <person name="Corradi N."/>
        </authorList>
    </citation>
    <scope>NUCLEOTIDE SEQUENCE [LARGE SCALE GENOMIC DNA]</scope>
    <source>
        <strain evidence="2 3">C2</strain>
    </source>
</reference>
<dbReference type="Proteomes" id="UP000233469">
    <property type="component" value="Unassembled WGS sequence"/>
</dbReference>
<gene>
    <name evidence="2" type="ORF">RhiirC2_671990</name>
</gene>
<evidence type="ECO:0000259" key="1">
    <source>
        <dbReference type="Pfam" id="PF20209"/>
    </source>
</evidence>
<proteinExistence type="predicted"/>
<feature type="non-terminal residue" evidence="2">
    <location>
        <position position="55"/>
    </location>
</feature>
<dbReference type="Pfam" id="PF20209">
    <property type="entry name" value="DUF6570"/>
    <property type="match status" value="1"/>
</dbReference>
<dbReference type="AlphaFoldDB" id="A0A2N1M0V1"/>
<dbReference type="EMBL" id="LLXL01008107">
    <property type="protein sequence ID" value="PKK55249.1"/>
    <property type="molecule type" value="Genomic_DNA"/>
</dbReference>
<protein>
    <recommendedName>
        <fullName evidence="1">DUF6570 domain-containing protein</fullName>
    </recommendedName>
</protein>
<evidence type="ECO:0000313" key="3">
    <source>
        <dbReference type="Proteomes" id="UP000233469"/>
    </source>
</evidence>
<organism evidence="2 3">
    <name type="scientific">Rhizophagus irregularis</name>
    <dbReference type="NCBI Taxonomy" id="588596"/>
    <lineage>
        <taxon>Eukaryota</taxon>
        <taxon>Fungi</taxon>
        <taxon>Fungi incertae sedis</taxon>
        <taxon>Mucoromycota</taxon>
        <taxon>Glomeromycotina</taxon>
        <taxon>Glomeromycetes</taxon>
        <taxon>Glomerales</taxon>
        <taxon>Glomeraceae</taxon>
        <taxon>Rhizophagus</taxon>
    </lineage>
</organism>